<evidence type="ECO:0000256" key="2">
    <source>
        <dbReference type="ARBA" id="ARBA00012254"/>
    </source>
</evidence>
<dbReference type="Proteomes" id="UP000015105">
    <property type="component" value="Chromosome 1D"/>
</dbReference>
<dbReference type="PANTHER" id="PTHR43369">
    <property type="entry name" value="PHOSPHORIBOSYLGLYCINAMIDE FORMYLTRANSFERASE"/>
    <property type="match status" value="1"/>
</dbReference>
<dbReference type="GO" id="GO:0004644">
    <property type="term" value="F:phosphoribosylglycinamide formyltransferase activity"/>
    <property type="evidence" value="ECO:0007669"/>
    <property type="project" value="UniProtKB-EC"/>
</dbReference>
<evidence type="ECO:0000256" key="3">
    <source>
        <dbReference type="ARBA" id="ARBA00022679"/>
    </source>
</evidence>
<evidence type="ECO:0000256" key="4">
    <source>
        <dbReference type="ARBA" id="ARBA00022755"/>
    </source>
</evidence>
<feature type="domain" description="Formyl transferase N-terminal" evidence="6">
    <location>
        <begin position="78"/>
        <end position="138"/>
    </location>
</feature>
<dbReference type="Gene3D" id="3.40.50.170">
    <property type="entry name" value="Formyl transferase, N-terminal domain"/>
    <property type="match status" value="1"/>
</dbReference>
<keyword evidence="3" id="KW-0808">Transferase</keyword>
<evidence type="ECO:0000256" key="5">
    <source>
        <dbReference type="SAM" id="MobiDB-lite"/>
    </source>
</evidence>
<accession>A0A453A020</accession>
<sequence length="156" mass="16849">VRLRRGLQLAVHPRGHRRGRQGEQRGRGRARHGQARQDAAERSTRGAAAERHTGGPVSQVQISAGGGADGAASECPQRDLRVDFVLLAGYLKLIPGELVQAYPRSILNIHPSLLPAFGGKGYYGLKVHKAVIASGARDIQGQLCTLWMNSSTREEL</sequence>
<proteinExistence type="predicted"/>
<dbReference type="PANTHER" id="PTHR43369:SF2">
    <property type="entry name" value="PHOSPHORIBOSYLGLYCINAMIDE FORMYLTRANSFERASE"/>
    <property type="match status" value="1"/>
</dbReference>
<evidence type="ECO:0000313" key="8">
    <source>
        <dbReference type="Proteomes" id="UP000015105"/>
    </source>
</evidence>
<evidence type="ECO:0000259" key="6">
    <source>
        <dbReference type="Pfam" id="PF00551"/>
    </source>
</evidence>
<reference evidence="8" key="1">
    <citation type="journal article" date="2014" name="Science">
        <title>Ancient hybridizations among the ancestral genomes of bread wheat.</title>
        <authorList>
            <consortium name="International Wheat Genome Sequencing Consortium,"/>
            <person name="Marcussen T."/>
            <person name="Sandve S.R."/>
            <person name="Heier L."/>
            <person name="Spannagl M."/>
            <person name="Pfeifer M."/>
            <person name="Jakobsen K.S."/>
            <person name="Wulff B.B."/>
            <person name="Steuernagel B."/>
            <person name="Mayer K.F."/>
            <person name="Olsen O.A."/>
        </authorList>
    </citation>
    <scope>NUCLEOTIDE SEQUENCE [LARGE SCALE GENOMIC DNA]</scope>
    <source>
        <strain evidence="8">cv. AL8/78</strain>
    </source>
</reference>
<feature type="region of interest" description="Disordered" evidence="5">
    <location>
        <begin position="1"/>
        <end position="72"/>
    </location>
</feature>
<dbReference type="InterPro" id="IPR002376">
    <property type="entry name" value="Formyl_transf_N"/>
</dbReference>
<comment type="pathway">
    <text evidence="1">Purine metabolism; IMP biosynthesis via de novo pathway; N(2)-formyl-N(1)-(5-phospho-D-ribosyl)glycinamide from N(1)-(5-phospho-D-ribosyl)glycinamide (10-formyl THF route): step 1/1.</text>
</comment>
<dbReference type="EnsemblPlants" id="AET1Gv20991000.7">
    <property type="protein sequence ID" value="AET1Gv20991000.7"/>
    <property type="gene ID" value="AET1Gv20991000"/>
</dbReference>
<evidence type="ECO:0000313" key="7">
    <source>
        <dbReference type="EnsemblPlants" id="AET1Gv20991000.7"/>
    </source>
</evidence>
<dbReference type="Pfam" id="PF00551">
    <property type="entry name" value="Formyl_trans_N"/>
    <property type="match status" value="1"/>
</dbReference>
<dbReference type="GO" id="GO:0009507">
    <property type="term" value="C:chloroplast"/>
    <property type="evidence" value="ECO:0007669"/>
    <property type="project" value="TreeGrafter"/>
</dbReference>
<dbReference type="AlphaFoldDB" id="A0A453A020"/>
<dbReference type="Gramene" id="AET1Gv20991000.7">
    <property type="protein sequence ID" value="AET1Gv20991000.7"/>
    <property type="gene ID" value="AET1Gv20991000"/>
</dbReference>
<dbReference type="EC" id="2.1.2.2" evidence="2"/>
<reference evidence="7" key="5">
    <citation type="journal article" date="2021" name="G3 (Bethesda)">
        <title>Aegilops tauschii genome assembly Aet v5.0 features greater sequence contiguity and improved annotation.</title>
        <authorList>
            <person name="Wang L."/>
            <person name="Zhu T."/>
            <person name="Rodriguez J.C."/>
            <person name="Deal K.R."/>
            <person name="Dubcovsky J."/>
            <person name="McGuire P.E."/>
            <person name="Lux T."/>
            <person name="Spannagl M."/>
            <person name="Mayer K.F.X."/>
            <person name="Baldrich P."/>
            <person name="Meyers B.C."/>
            <person name="Huo N."/>
            <person name="Gu Y.Q."/>
            <person name="Zhou H."/>
            <person name="Devos K.M."/>
            <person name="Bennetzen J.L."/>
            <person name="Unver T."/>
            <person name="Budak H."/>
            <person name="Gulick P.J."/>
            <person name="Galiba G."/>
            <person name="Kalapos B."/>
            <person name="Nelson D.R."/>
            <person name="Li P."/>
            <person name="You F.M."/>
            <person name="Luo M.C."/>
            <person name="Dvorak J."/>
        </authorList>
    </citation>
    <scope>NUCLEOTIDE SEQUENCE [LARGE SCALE GENOMIC DNA]</scope>
    <source>
        <strain evidence="7">cv. AL8/78</strain>
    </source>
</reference>
<reference evidence="8" key="2">
    <citation type="journal article" date="2017" name="Nat. Plants">
        <title>The Aegilops tauschii genome reveals multiple impacts of transposons.</title>
        <authorList>
            <person name="Zhao G."/>
            <person name="Zou C."/>
            <person name="Li K."/>
            <person name="Wang K."/>
            <person name="Li T."/>
            <person name="Gao L."/>
            <person name="Zhang X."/>
            <person name="Wang H."/>
            <person name="Yang Z."/>
            <person name="Liu X."/>
            <person name="Jiang W."/>
            <person name="Mao L."/>
            <person name="Kong X."/>
            <person name="Jiao Y."/>
            <person name="Jia J."/>
        </authorList>
    </citation>
    <scope>NUCLEOTIDE SEQUENCE [LARGE SCALE GENOMIC DNA]</scope>
    <source>
        <strain evidence="8">cv. AL8/78</strain>
    </source>
</reference>
<reference evidence="7" key="4">
    <citation type="submission" date="2019-03" db="UniProtKB">
        <authorList>
            <consortium name="EnsemblPlants"/>
        </authorList>
    </citation>
    <scope>IDENTIFICATION</scope>
</reference>
<dbReference type="GO" id="GO:0006189">
    <property type="term" value="P:'de novo' IMP biosynthetic process"/>
    <property type="evidence" value="ECO:0007669"/>
    <property type="project" value="TreeGrafter"/>
</dbReference>
<name>A0A453A020_AEGTS</name>
<dbReference type="SUPFAM" id="SSF53328">
    <property type="entry name" value="Formyltransferase"/>
    <property type="match status" value="1"/>
</dbReference>
<evidence type="ECO:0000256" key="1">
    <source>
        <dbReference type="ARBA" id="ARBA00005054"/>
    </source>
</evidence>
<protein>
    <recommendedName>
        <fullName evidence="2">phosphoribosylglycinamide formyltransferase 1</fullName>
        <ecNumber evidence="2">2.1.2.2</ecNumber>
    </recommendedName>
</protein>
<keyword evidence="8" id="KW-1185">Reference proteome</keyword>
<keyword evidence="4" id="KW-0658">Purine biosynthesis</keyword>
<organism evidence="7 8">
    <name type="scientific">Aegilops tauschii subsp. strangulata</name>
    <name type="common">Goatgrass</name>
    <dbReference type="NCBI Taxonomy" id="200361"/>
    <lineage>
        <taxon>Eukaryota</taxon>
        <taxon>Viridiplantae</taxon>
        <taxon>Streptophyta</taxon>
        <taxon>Embryophyta</taxon>
        <taxon>Tracheophyta</taxon>
        <taxon>Spermatophyta</taxon>
        <taxon>Magnoliopsida</taxon>
        <taxon>Liliopsida</taxon>
        <taxon>Poales</taxon>
        <taxon>Poaceae</taxon>
        <taxon>BOP clade</taxon>
        <taxon>Pooideae</taxon>
        <taxon>Triticodae</taxon>
        <taxon>Triticeae</taxon>
        <taxon>Triticinae</taxon>
        <taxon>Aegilops</taxon>
    </lineage>
</organism>
<dbReference type="InterPro" id="IPR036477">
    <property type="entry name" value="Formyl_transf_N_sf"/>
</dbReference>
<feature type="compositionally biased region" description="Basic and acidic residues" evidence="5">
    <location>
        <begin position="38"/>
        <end position="53"/>
    </location>
</feature>
<reference evidence="7" key="3">
    <citation type="journal article" date="2017" name="Nature">
        <title>Genome sequence of the progenitor of the wheat D genome Aegilops tauschii.</title>
        <authorList>
            <person name="Luo M.C."/>
            <person name="Gu Y.Q."/>
            <person name="Puiu D."/>
            <person name="Wang H."/>
            <person name="Twardziok S.O."/>
            <person name="Deal K.R."/>
            <person name="Huo N."/>
            <person name="Zhu T."/>
            <person name="Wang L."/>
            <person name="Wang Y."/>
            <person name="McGuire P.E."/>
            <person name="Liu S."/>
            <person name="Long H."/>
            <person name="Ramasamy R.K."/>
            <person name="Rodriguez J.C."/>
            <person name="Van S.L."/>
            <person name="Yuan L."/>
            <person name="Wang Z."/>
            <person name="Xia Z."/>
            <person name="Xiao L."/>
            <person name="Anderson O.D."/>
            <person name="Ouyang S."/>
            <person name="Liang Y."/>
            <person name="Zimin A.V."/>
            <person name="Pertea G."/>
            <person name="Qi P."/>
            <person name="Bennetzen J.L."/>
            <person name="Dai X."/>
            <person name="Dawson M.W."/>
            <person name="Muller H.G."/>
            <person name="Kugler K."/>
            <person name="Rivarola-Duarte L."/>
            <person name="Spannagl M."/>
            <person name="Mayer K.F.X."/>
            <person name="Lu F.H."/>
            <person name="Bevan M.W."/>
            <person name="Leroy P."/>
            <person name="Li P."/>
            <person name="You F.M."/>
            <person name="Sun Q."/>
            <person name="Liu Z."/>
            <person name="Lyons E."/>
            <person name="Wicker T."/>
            <person name="Salzberg S.L."/>
            <person name="Devos K.M."/>
            <person name="Dvorak J."/>
        </authorList>
    </citation>
    <scope>NUCLEOTIDE SEQUENCE [LARGE SCALE GENOMIC DNA]</scope>
    <source>
        <strain evidence="7">cv. AL8/78</strain>
    </source>
</reference>